<keyword evidence="3" id="KW-1003">Cell membrane</keyword>
<dbReference type="RefSeq" id="WP_377334964.1">
    <property type="nucleotide sequence ID" value="NZ_JBHLUE010000002.1"/>
</dbReference>
<evidence type="ECO:0000256" key="7">
    <source>
        <dbReference type="SAM" id="MobiDB-lite"/>
    </source>
</evidence>
<feature type="compositionally biased region" description="Low complexity" evidence="7">
    <location>
        <begin position="64"/>
        <end position="102"/>
    </location>
</feature>
<keyword evidence="4" id="KW-0812">Transmembrane</keyword>
<dbReference type="InterPro" id="IPR050051">
    <property type="entry name" value="EccE_dom"/>
</dbReference>
<evidence type="ECO:0000313" key="10">
    <source>
        <dbReference type="Proteomes" id="UP001589894"/>
    </source>
</evidence>
<dbReference type="EMBL" id="JBHLUE010000002">
    <property type="protein sequence ID" value="MFC0562903.1"/>
    <property type="molecule type" value="Genomic_DNA"/>
</dbReference>
<protein>
    <submittedName>
        <fullName evidence="9">Type VII secretion protein EccE</fullName>
    </submittedName>
</protein>
<proteinExistence type="inferred from homology"/>
<reference evidence="9 10" key="1">
    <citation type="submission" date="2024-09" db="EMBL/GenBank/DDBJ databases">
        <authorList>
            <person name="Sun Q."/>
            <person name="Mori K."/>
        </authorList>
    </citation>
    <scope>NUCLEOTIDE SEQUENCE [LARGE SCALE GENOMIC DNA]</scope>
    <source>
        <strain evidence="9 10">TBRC 2205</strain>
    </source>
</reference>
<accession>A0ABV6NQ44</accession>
<gene>
    <name evidence="9" type="primary">eccE</name>
    <name evidence="9" type="ORF">ACFFHU_01775</name>
</gene>
<evidence type="ECO:0000256" key="4">
    <source>
        <dbReference type="ARBA" id="ARBA00022692"/>
    </source>
</evidence>
<dbReference type="NCBIfam" id="TIGR03923">
    <property type="entry name" value="T7SS_EccE"/>
    <property type="match status" value="1"/>
</dbReference>
<keyword evidence="5" id="KW-1133">Transmembrane helix</keyword>
<dbReference type="Proteomes" id="UP001589894">
    <property type="component" value="Unassembled WGS sequence"/>
</dbReference>
<keyword evidence="10" id="KW-1185">Reference proteome</keyword>
<evidence type="ECO:0000256" key="3">
    <source>
        <dbReference type="ARBA" id="ARBA00022475"/>
    </source>
</evidence>
<feature type="domain" description="Type VII secretion system protein EccE" evidence="8">
    <location>
        <begin position="371"/>
        <end position="449"/>
    </location>
</feature>
<name>A0ABV6NQ44_9ACTN</name>
<evidence type="ECO:0000313" key="9">
    <source>
        <dbReference type="EMBL" id="MFC0562903.1"/>
    </source>
</evidence>
<dbReference type="InterPro" id="IPR021368">
    <property type="entry name" value="T7SS_EccE"/>
</dbReference>
<sequence>MTTPGAARPGEPAWQRDAAGQGDQRQPAARPPAGTPAPTVGGAGDRPAAGWDGRGRATPSSGTAARAYPGPAPGQRAPQPGQAAAPGQRAPQPGLAGARAGSAAASRQAGVAARATAASGTAMAPAAVAAAAPVPAAATGTATPAPATDRAAGAAAAGAVRPQRFRPAVGAFHVAQLVAWQVALAAVLAVSRYGPIVTAAVGGAAVLLLGPTLIRRRGRWLHQWLSIWMRYRFRRHQLPAAAGSPALGLLTFVEESAEVEALDLDDQPVAMITHRGGLSVVFEVDPADGALIGGPPRSLPSPAALLPALDPAAPPVAVQTLVQVTPAPRALNGPGVDRSYRELVNGEVPAQRRSWLVLQAVRTADFYLDGDLRPALVSAIRRARRQLRQSRMGARLLSREELLAAVSYLARTAGPGDTQGVYGTASDRMVGRETWRGWTTGDFPQGCYRLARWPQLPWQLDPVLRQLPEVSSVVSVAATRDSGVRSRGGADVAVEVAIRLIAGHPDGLAAGDRALVEAVRSAGGRIERMDGEQVYGLAATLPFGGFLR</sequence>
<keyword evidence="6" id="KW-0472">Membrane</keyword>
<evidence type="ECO:0000256" key="6">
    <source>
        <dbReference type="ARBA" id="ARBA00023136"/>
    </source>
</evidence>
<dbReference type="Pfam" id="PF11203">
    <property type="entry name" value="EccE"/>
    <property type="match status" value="1"/>
</dbReference>
<evidence type="ECO:0000256" key="2">
    <source>
        <dbReference type="ARBA" id="ARBA00007759"/>
    </source>
</evidence>
<evidence type="ECO:0000256" key="5">
    <source>
        <dbReference type="ARBA" id="ARBA00022989"/>
    </source>
</evidence>
<comment type="caution">
    <text evidence="9">The sequence shown here is derived from an EMBL/GenBank/DDBJ whole genome shotgun (WGS) entry which is preliminary data.</text>
</comment>
<feature type="region of interest" description="Disordered" evidence="7">
    <location>
        <begin position="1"/>
        <end position="102"/>
    </location>
</feature>
<comment type="similarity">
    <text evidence="2">Belongs to the EccE family.</text>
</comment>
<evidence type="ECO:0000256" key="1">
    <source>
        <dbReference type="ARBA" id="ARBA00004236"/>
    </source>
</evidence>
<comment type="subcellular location">
    <subcellularLocation>
        <location evidence="1">Cell membrane</location>
    </subcellularLocation>
</comment>
<evidence type="ECO:0000259" key="8">
    <source>
        <dbReference type="Pfam" id="PF11203"/>
    </source>
</evidence>
<organism evidence="9 10">
    <name type="scientific">Plantactinospora siamensis</name>
    <dbReference type="NCBI Taxonomy" id="555372"/>
    <lineage>
        <taxon>Bacteria</taxon>
        <taxon>Bacillati</taxon>
        <taxon>Actinomycetota</taxon>
        <taxon>Actinomycetes</taxon>
        <taxon>Micromonosporales</taxon>
        <taxon>Micromonosporaceae</taxon>
        <taxon>Plantactinospora</taxon>
    </lineage>
</organism>